<keyword evidence="5 7" id="KW-1133">Transmembrane helix</keyword>
<evidence type="ECO:0000313" key="8">
    <source>
        <dbReference type="EMBL" id="KPK72641.1"/>
    </source>
</evidence>
<proteinExistence type="inferred from homology"/>
<comment type="subcellular location">
    <subcellularLocation>
        <location evidence="1">Cell membrane</location>
        <topology evidence="1">Multi-pass membrane protein</topology>
    </subcellularLocation>
</comment>
<keyword evidence="4 7" id="KW-0812">Transmembrane</keyword>
<protein>
    <submittedName>
        <fullName evidence="8">Cation:proton antiporter</fullName>
    </submittedName>
</protein>
<evidence type="ECO:0000256" key="2">
    <source>
        <dbReference type="ARBA" id="ARBA00006228"/>
    </source>
</evidence>
<dbReference type="EMBL" id="LJUO01000026">
    <property type="protein sequence ID" value="KPK72641.1"/>
    <property type="molecule type" value="Genomic_DNA"/>
</dbReference>
<sequence>MTWQNRLKSFLWLFFFLVILWLLLTATFHYQELWTGLIVAFFIALFTSEFYLRLGFPPINPKRFIYFVWYIAVLFFEIVKANFDVALRVIRPSLPINPGVVIVKTKLKSDIAKTVLANSITLTPGTFTLDIQEDRMLIHWIDVKATDVEKTTDIIVEKFERYLRVIFQ</sequence>
<keyword evidence="6 7" id="KW-0472">Membrane</keyword>
<dbReference type="Proteomes" id="UP000051096">
    <property type="component" value="Unassembled WGS sequence"/>
</dbReference>
<dbReference type="InterPro" id="IPR002758">
    <property type="entry name" value="Cation_antiport_E"/>
</dbReference>
<dbReference type="PANTHER" id="PTHR34584">
    <property type="entry name" value="NA(+)/H(+) ANTIPORTER SUBUNIT E1"/>
    <property type="match status" value="1"/>
</dbReference>
<evidence type="ECO:0000256" key="7">
    <source>
        <dbReference type="SAM" id="Phobius"/>
    </source>
</evidence>
<dbReference type="GO" id="GO:0005886">
    <property type="term" value="C:plasma membrane"/>
    <property type="evidence" value="ECO:0007669"/>
    <property type="project" value="UniProtKB-SubCell"/>
</dbReference>
<name>A0A0S8GJ29_UNCW3</name>
<evidence type="ECO:0000256" key="4">
    <source>
        <dbReference type="ARBA" id="ARBA00022692"/>
    </source>
</evidence>
<evidence type="ECO:0000256" key="3">
    <source>
        <dbReference type="ARBA" id="ARBA00022475"/>
    </source>
</evidence>
<feature type="transmembrane region" description="Helical" evidence="7">
    <location>
        <begin position="64"/>
        <end position="83"/>
    </location>
</feature>
<dbReference type="AlphaFoldDB" id="A0A0S8GJ29"/>
<gene>
    <name evidence="8" type="ORF">AMJ87_04220</name>
</gene>
<evidence type="ECO:0000256" key="5">
    <source>
        <dbReference type="ARBA" id="ARBA00022989"/>
    </source>
</evidence>
<feature type="transmembrane region" description="Helical" evidence="7">
    <location>
        <begin position="9"/>
        <end position="28"/>
    </location>
</feature>
<dbReference type="GO" id="GO:0008324">
    <property type="term" value="F:monoatomic cation transmembrane transporter activity"/>
    <property type="evidence" value="ECO:0007669"/>
    <property type="project" value="InterPro"/>
</dbReference>
<evidence type="ECO:0000313" key="9">
    <source>
        <dbReference type="Proteomes" id="UP000051096"/>
    </source>
</evidence>
<dbReference type="Pfam" id="PF01899">
    <property type="entry name" value="MNHE"/>
    <property type="match status" value="1"/>
</dbReference>
<evidence type="ECO:0000256" key="6">
    <source>
        <dbReference type="ARBA" id="ARBA00023136"/>
    </source>
</evidence>
<comment type="similarity">
    <text evidence="2">Belongs to the CPA3 antiporters (TC 2.A.63) subunit E family.</text>
</comment>
<keyword evidence="3" id="KW-1003">Cell membrane</keyword>
<evidence type="ECO:0000256" key="1">
    <source>
        <dbReference type="ARBA" id="ARBA00004651"/>
    </source>
</evidence>
<dbReference type="PANTHER" id="PTHR34584:SF1">
    <property type="entry name" value="NA(+)_H(+) ANTIPORTER SUBUNIT E1"/>
    <property type="match status" value="1"/>
</dbReference>
<comment type="caution">
    <text evidence="8">The sequence shown here is derived from an EMBL/GenBank/DDBJ whole genome shotgun (WGS) entry which is preliminary data.</text>
</comment>
<feature type="transmembrane region" description="Helical" evidence="7">
    <location>
        <begin position="34"/>
        <end position="52"/>
    </location>
</feature>
<dbReference type="PIRSF" id="PIRSF019239">
    <property type="entry name" value="MrpE"/>
    <property type="match status" value="1"/>
</dbReference>
<organism evidence="8 9">
    <name type="scientific">candidate division WOR_3 bacterium SM23_60</name>
    <dbReference type="NCBI Taxonomy" id="1703780"/>
    <lineage>
        <taxon>Bacteria</taxon>
        <taxon>Bacteria division WOR-3</taxon>
    </lineage>
</organism>
<accession>A0A0S8GJ29</accession>
<reference evidence="8 9" key="1">
    <citation type="journal article" date="2015" name="Microbiome">
        <title>Genomic resolution of linkages in carbon, nitrogen, and sulfur cycling among widespread estuary sediment bacteria.</title>
        <authorList>
            <person name="Baker B.J."/>
            <person name="Lazar C.S."/>
            <person name="Teske A.P."/>
            <person name="Dick G.J."/>
        </authorList>
    </citation>
    <scope>NUCLEOTIDE SEQUENCE [LARGE SCALE GENOMIC DNA]</scope>
    <source>
        <strain evidence="8">SM23_60</strain>
    </source>
</reference>